<keyword evidence="11" id="KW-1185">Reference proteome</keyword>
<protein>
    <recommendedName>
        <fullName evidence="12">Helicase ATP-binding domain-containing protein</fullName>
    </recommendedName>
</protein>
<feature type="compositionally biased region" description="Basic and acidic residues" evidence="6">
    <location>
        <begin position="1278"/>
        <end position="1288"/>
    </location>
</feature>
<feature type="compositionally biased region" description="Polar residues" evidence="6">
    <location>
        <begin position="1200"/>
        <end position="1216"/>
    </location>
</feature>
<dbReference type="Pfam" id="PF13086">
    <property type="entry name" value="AAA_11"/>
    <property type="match status" value="2"/>
</dbReference>
<evidence type="ECO:0000256" key="2">
    <source>
        <dbReference type="ARBA" id="ARBA00022741"/>
    </source>
</evidence>
<feature type="domain" description="DNA2/NAM7 helicase-like C-terminal" evidence="8">
    <location>
        <begin position="744"/>
        <end position="931"/>
    </location>
</feature>
<dbReference type="PANTHER" id="PTHR10887:SF341">
    <property type="entry name" value="NFX1-TYPE ZINC FINGER-CONTAINING PROTEIN 1"/>
    <property type="match status" value="1"/>
</dbReference>
<keyword evidence="3" id="KW-0378">Hydrolase</keyword>
<dbReference type="GO" id="GO:0031380">
    <property type="term" value="C:nuclear RNA-directed RNA polymerase complex"/>
    <property type="evidence" value="ECO:0007669"/>
    <property type="project" value="TreeGrafter"/>
</dbReference>
<feature type="domain" description="DNA2/NAM7 helicase helicase" evidence="7">
    <location>
        <begin position="667"/>
        <end position="729"/>
    </location>
</feature>
<feature type="compositionally biased region" description="Basic and acidic residues" evidence="6">
    <location>
        <begin position="1311"/>
        <end position="1334"/>
    </location>
</feature>
<dbReference type="GeneID" id="27346608"/>
<evidence type="ECO:0000256" key="6">
    <source>
        <dbReference type="SAM" id="MobiDB-lite"/>
    </source>
</evidence>
<dbReference type="InterPro" id="IPR057373">
    <property type="entry name" value="ZNFX1"/>
</dbReference>
<evidence type="ECO:0000259" key="7">
    <source>
        <dbReference type="Pfam" id="PF13086"/>
    </source>
</evidence>
<feature type="region of interest" description="Disordered" evidence="6">
    <location>
        <begin position="1"/>
        <end position="36"/>
    </location>
</feature>
<dbReference type="OrthoDB" id="409395at2759"/>
<proteinExistence type="inferred from homology"/>
<keyword evidence="5" id="KW-0067">ATP-binding</keyword>
<feature type="domain" description="DNA2/NAM7 helicase helicase" evidence="7">
    <location>
        <begin position="347"/>
        <end position="437"/>
    </location>
</feature>
<gene>
    <name evidence="10" type="ORF">PV07_07414</name>
</gene>
<dbReference type="PANTHER" id="PTHR10887">
    <property type="entry name" value="DNA2/NAM7 HELICASE FAMILY"/>
    <property type="match status" value="1"/>
</dbReference>
<comment type="similarity">
    <text evidence="1">Belongs to the DNA2/NAM7 helicase family.</text>
</comment>
<evidence type="ECO:0000259" key="8">
    <source>
        <dbReference type="Pfam" id="PF13087"/>
    </source>
</evidence>
<dbReference type="GO" id="GO:0005694">
    <property type="term" value="C:chromosome"/>
    <property type="evidence" value="ECO:0007669"/>
    <property type="project" value="UniProtKB-ARBA"/>
</dbReference>
<sequence>MASRRRSTHGGREPGNHASRRSAVDTKNTFIPPETGEMNTELSERFKSARRYPNTHNAVSNAFDDRPNPTLCLDIRDYYMKQRQIRATSDKDAWLSQDEIPTKQELAVGEATLLPNKIDSPYKSKERYLKTHYALLREDAVGCLRDAIQDFRQDPATGDTTKFSVYDQVHIVGFTFARRGVAARIKFTTRRAGRRIKWANSKRLVSGSIVALIPAKTKGIDLNDMVVAVIAARPLAGLLCEPPEIDIYFARPEEIQLDPQKEWLMIEAKQGYFEAYRHTLKALQKLSQETFPMCDHICHLSPSVHPPAYIHENPTLDLSAAASVAQKPEYSKVDVTKDWPSPPADSLDDTQWEALQEIFTKRLAIVQGPPGTGKTYVSRIALEILHANRSTASDPPIVVAAQTNHALDQLLQHISVFEPNYIRLGGRSTNPEVQKRALFAVRKSERLKPMPGGLLGKTNSLLNKQIITMTEILEPFAMSGPDPWSTDQVSGPKVLEKLGAISAQQAQSLEDGASQWVSTTTAVEGPMQLWLDKALVPFVVNYTQEKYGFEEVEDNDLEFEQLRENEDSTGVNDEEDIELLKGPWKELHDRFMVQAPSPADLTRAAKLLDTVSDLWKIPSSWRGPVYHVIQSRAKDAIAAKFREAAVVYGQLVKDNLVGKWEQDVIHLQRASIIGMTTTGLSKYRTLVSAVKPKIILIEEAAEVLEAPIAVACVESLEHLILVGDHQQLQGHCSVKDLEGEPFYLNVSLFERLVRNNMSFKMLLHQRRMMPEFRRLISVLYPHLRDHPSVVNRAVKSWGMGKITSFFFDHDWWEAKDESLSTYNPEEAKFIAGFYRYLYKNGIGPSQITVLTFYNGQRKRILVELKAFPELRSVSRINVKTVDSYQGEENDIVILSLARNNEEGKIGFLSNVNRTCVALSRAKYGFYLFGNARILMNGSDLWNTVLTMLEANPKRRGDVLPIQCKRHGRTTLMKYPVDWENNEGGCMQPCETILRCGHHCPHLCHQDSHDDVQCTHDCYKTLRCGHECSGLCSQICFCTCEAFTKFNQAEAMAGEPVGLLPDTNAERGNKYEDVWGSQTNGQKLTHNGSASCLPLQGIPLASRSGVGPRRISASGPCMNFSPPTRPALSKAGDRGSGARNPASQGIFKTDSLSPQKQGELRRGWKDFAEGGFVADDERLYSLTSQSSPSRQRSGPSGIDSGLSSSAQCEPQGNSQALSIKEEAVVAMNNGRTRFLHEYQPQGAHSRDVLHTEPLRRGQFGDDSRTVVQMNPASTVAGKSDNDELKRKPDPSSAVESNERSTPEPKQPSAVPTKEEKTASDILDDLREFDGYLRNS</sequence>
<dbReference type="GO" id="GO:0004386">
    <property type="term" value="F:helicase activity"/>
    <property type="evidence" value="ECO:0007669"/>
    <property type="project" value="UniProtKB-KW"/>
</dbReference>
<dbReference type="GO" id="GO:0016787">
    <property type="term" value="F:hydrolase activity"/>
    <property type="evidence" value="ECO:0007669"/>
    <property type="project" value="UniProtKB-KW"/>
</dbReference>
<dbReference type="VEuPathDB" id="FungiDB:PV07_07414"/>
<dbReference type="GO" id="GO:0031048">
    <property type="term" value="P:regulatory ncRNA-mediated heterochromatin formation"/>
    <property type="evidence" value="ECO:0007669"/>
    <property type="project" value="TreeGrafter"/>
</dbReference>
<evidence type="ECO:0000256" key="4">
    <source>
        <dbReference type="ARBA" id="ARBA00022806"/>
    </source>
</evidence>
<dbReference type="InterPro" id="IPR027417">
    <property type="entry name" value="P-loop_NTPase"/>
</dbReference>
<keyword evidence="4" id="KW-0347">Helicase</keyword>
<feature type="region of interest" description="Disordered" evidence="6">
    <location>
        <begin position="1236"/>
        <end position="1334"/>
    </location>
</feature>
<dbReference type="GO" id="GO:0005524">
    <property type="term" value="F:ATP binding"/>
    <property type="evidence" value="ECO:0007669"/>
    <property type="project" value="UniProtKB-KW"/>
</dbReference>
<dbReference type="STRING" id="569365.A0A0D1ZIA5"/>
<organism evidence="10 11">
    <name type="scientific">Cladophialophora immunda</name>
    <dbReference type="NCBI Taxonomy" id="569365"/>
    <lineage>
        <taxon>Eukaryota</taxon>
        <taxon>Fungi</taxon>
        <taxon>Dikarya</taxon>
        <taxon>Ascomycota</taxon>
        <taxon>Pezizomycotina</taxon>
        <taxon>Eurotiomycetes</taxon>
        <taxon>Chaetothyriomycetidae</taxon>
        <taxon>Chaetothyriales</taxon>
        <taxon>Herpotrichiellaceae</taxon>
        <taxon>Cladophialophora</taxon>
    </lineage>
</organism>
<dbReference type="InterPro" id="IPR041679">
    <property type="entry name" value="DNA2/NAM7-like_C"/>
</dbReference>
<feature type="region of interest" description="Disordered" evidence="6">
    <location>
        <begin position="1181"/>
        <end position="1216"/>
    </location>
</feature>
<reference evidence="10 11" key="1">
    <citation type="submission" date="2015-01" db="EMBL/GenBank/DDBJ databases">
        <title>The Genome Sequence of Cladophialophora immunda CBS83496.</title>
        <authorList>
            <consortium name="The Broad Institute Genomics Platform"/>
            <person name="Cuomo C."/>
            <person name="de Hoog S."/>
            <person name="Gorbushina A."/>
            <person name="Stielow B."/>
            <person name="Teixiera M."/>
            <person name="Abouelleil A."/>
            <person name="Chapman S.B."/>
            <person name="Priest M."/>
            <person name="Young S.K."/>
            <person name="Wortman J."/>
            <person name="Nusbaum C."/>
            <person name="Birren B."/>
        </authorList>
    </citation>
    <scope>NUCLEOTIDE SEQUENCE [LARGE SCALE GENOMIC DNA]</scope>
    <source>
        <strain evidence="10 11">CBS 83496</strain>
    </source>
</reference>
<evidence type="ECO:0000313" key="10">
    <source>
        <dbReference type="EMBL" id="KIW27696.1"/>
    </source>
</evidence>
<dbReference type="Gene3D" id="3.40.50.300">
    <property type="entry name" value="P-loop containing nucleotide triphosphate hydrolases"/>
    <property type="match status" value="3"/>
</dbReference>
<dbReference type="Proteomes" id="UP000054466">
    <property type="component" value="Unassembled WGS sequence"/>
</dbReference>
<evidence type="ECO:0000313" key="11">
    <source>
        <dbReference type="Proteomes" id="UP000054466"/>
    </source>
</evidence>
<evidence type="ECO:0008006" key="12">
    <source>
        <dbReference type="Google" id="ProtNLM"/>
    </source>
</evidence>
<accession>A0A0D1ZIA5</accession>
<dbReference type="SUPFAM" id="SSF52540">
    <property type="entry name" value="P-loop containing nucleoside triphosphate hydrolases"/>
    <property type="match status" value="1"/>
</dbReference>
<feature type="compositionally biased region" description="Basic and acidic residues" evidence="6">
    <location>
        <begin position="1243"/>
        <end position="1263"/>
    </location>
</feature>
<dbReference type="RefSeq" id="XP_016247912.1">
    <property type="nucleotide sequence ID" value="XM_016394493.1"/>
</dbReference>
<dbReference type="EMBL" id="KN847043">
    <property type="protein sequence ID" value="KIW27696.1"/>
    <property type="molecule type" value="Genomic_DNA"/>
</dbReference>
<dbReference type="FunFam" id="3.40.50.300:FF:000326">
    <property type="entry name" value="P-loop containing nucleoside triphosphate hydrolase"/>
    <property type="match status" value="1"/>
</dbReference>
<name>A0A0D1ZIA5_9EURO</name>
<evidence type="ECO:0000256" key="5">
    <source>
        <dbReference type="ARBA" id="ARBA00022840"/>
    </source>
</evidence>
<evidence type="ECO:0000256" key="1">
    <source>
        <dbReference type="ARBA" id="ARBA00007913"/>
    </source>
</evidence>
<dbReference type="CDD" id="cd18808">
    <property type="entry name" value="SF1_C_Upf1"/>
    <property type="match status" value="1"/>
</dbReference>
<feature type="domain" description="ZNFX1" evidence="9">
    <location>
        <begin position="160"/>
        <end position="269"/>
    </location>
</feature>
<dbReference type="InterPro" id="IPR041677">
    <property type="entry name" value="DNA2/NAM7_AAA_11"/>
</dbReference>
<dbReference type="CDD" id="cd06008">
    <property type="entry name" value="NF-X1-zinc-finger"/>
    <property type="match status" value="1"/>
</dbReference>
<evidence type="ECO:0000259" key="9">
    <source>
        <dbReference type="Pfam" id="PF25396"/>
    </source>
</evidence>
<dbReference type="InterPro" id="IPR045055">
    <property type="entry name" value="DNA2/NAM7-like"/>
</dbReference>
<dbReference type="Pfam" id="PF25396">
    <property type="entry name" value="ZNFX1"/>
    <property type="match status" value="1"/>
</dbReference>
<dbReference type="Pfam" id="PF13087">
    <property type="entry name" value="AAA_12"/>
    <property type="match status" value="1"/>
</dbReference>
<feature type="region of interest" description="Disordered" evidence="6">
    <location>
        <begin position="1103"/>
        <end position="1159"/>
    </location>
</feature>
<evidence type="ECO:0000256" key="3">
    <source>
        <dbReference type="ARBA" id="ARBA00022801"/>
    </source>
</evidence>
<dbReference type="InterPro" id="IPR047187">
    <property type="entry name" value="SF1_C_Upf1"/>
</dbReference>
<keyword evidence="2" id="KW-0547">Nucleotide-binding</keyword>
<feature type="compositionally biased region" description="Low complexity" evidence="6">
    <location>
        <begin position="1183"/>
        <end position="1196"/>
    </location>
</feature>